<comment type="similarity">
    <text evidence="7">Belongs to the DHHC palmitoyltransferase family.</text>
</comment>
<sequence length="412" mass="46881">MNIKISIVYQREEMGLIRLCHWGPAVALSVITVCTCMAILDSLLWYWPTDTPGGLLNLAVLSLWAFLILYNYFSAMFVGPGYVPYGWKPEKPEDVQYLQYCNICQGYKPPRSHHCRKCNRCVMKMDHHCPWINNCCGHYNHAYFTWFLLLAPLGCLHASAIISLTIYSQLYHRISFGMTKLQIDVSAPPVGPVPFGVSAFAASLFALGLAVGTTIAVGMLFCVQIKIILRNKTSIETWIEEKARDRINYYKLDEKFVFPYDLGSRWANFKQVVTLKGMPRGNGVHWALHEGCDPYTLTVEQLKQKADKRARTVPYRASENYSGACCPITKGVRTLFGMPCTDEPRIKLTQGDVVLITRATKHWFYGEKVADGDKRTREGERERGWFPRRCAERISLPDMESTENSTEGKKNS</sequence>
<dbReference type="InterPro" id="IPR001594">
    <property type="entry name" value="Palmitoyltrfase_DHHC"/>
</dbReference>
<comment type="domain">
    <text evidence="7">The DHHC domain is required for palmitoyltransferase activity.</text>
</comment>
<name>S4RV14_PETMA</name>
<dbReference type="GO" id="GO:0016020">
    <property type="term" value="C:membrane"/>
    <property type="evidence" value="ECO:0007669"/>
    <property type="project" value="UniProtKB-SubCell"/>
</dbReference>
<dbReference type="OMA" id="GCIHAAI"/>
<dbReference type="GeneTree" id="ENSGT00940000155642"/>
<feature type="transmembrane region" description="Helical" evidence="7">
    <location>
        <begin position="21"/>
        <end position="47"/>
    </location>
</feature>
<dbReference type="PANTHER" id="PTHR12246">
    <property type="entry name" value="PALMITOYLTRANSFERASE ZDHHC16"/>
    <property type="match status" value="1"/>
</dbReference>
<dbReference type="InterPro" id="IPR039859">
    <property type="entry name" value="PFA4/ZDH16/20/ERF2-like"/>
</dbReference>
<dbReference type="HOGENOM" id="CLU_044394_1_0_1"/>
<comment type="subcellular location">
    <subcellularLocation>
        <location evidence="1">Membrane</location>
        <topology evidence="1">Multi-pass membrane protein</topology>
    </subcellularLocation>
</comment>
<feature type="transmembrane region" description="Helical" evidence="7">
    <location>
        <begin position="53"/>
        <end position="73"/>
    </location>
</feature>
<evidence type="ECO:0000256" key="3">
    <source>
        <dbReference type="ARBA" id="ARBA00022692"/>
    </source>
</evidence>
<evidence type="ECO:0000256" key="8">
    <source>
        <dbReference type="SAM" id="MobiDB-lite"/>
    </source>
</evidence>
<dbReference type="AlphaFoldDB" id="S4RV14"/>
<keyword evidence="4 7" id="KW-1133">Transmembrane helix</keyword>
<dbReference type="InterPro" id="IPR036028">
    <property type="entry name" value="SH3-like_dom_sf"/>
</dbReference>
<dbReference type="Gene3D" id="2.30.30.40">
    <property type="entry name" value="SH3 Domains"/>
    <property type="match status" value="1"/>
</dbReference>
<reference evidence="10" key="1">
    <citation type="submission" date="2025-08" db="UniProtKB">
        <authorList>
            <consortium name="Ensembl"/>
        </authorList>
    </citation>
    <scope>IDENTIFICATION</scope>
</reference>
<evidence type="ECO:0000256" key="4">
    <source>
        <dbReference type="ARBA" id="ARBA00022989"/>
    </source>
</evidence>
<comment type="catalytic activity">
    <reaction evidence="7">
        <text>L-cysteinyl-[protein] + hexadecanoyl-CoA = S-hexadecanoyl-L-cysteinyl-[protein] + CoA</text>
        <dbReference type="Rhea" id="RHEA:36683"/>
        <dbReference type="Rhea" id="RHEA-COMP:10131"/>
        <dbReference type="Rhea" id="RHEA-COMP:11032"/>
        <dbReference type="ChEBI" id="CHEBI:29950"/>
        <dbReference type="ChEBI" id="CHEBI:57287"/>
        <dbReference type="ChEBI" id="CHEBI:57379"/>
        <dbReference type="ChEBI" id="CHEBI:74151"/>
        <dbReference type="EC" id="2.3.1.225"/>
    </reaction>
</comment>
<evidence type="ECO:0000256" key="2">
    <source>
        <dbReference type="ARBA" id="ARBA00022679"/>
    </source>
</evidence>
<feature type="transmembrane region" description="Helical" evidence="7">
    <location>
        <begin position="143"/>
        <end position="167"/>
    </location>
</feature>
<evidence type="ECO:0000256" key="1">
    <source>
        <dbReference type="ARBA" id="ARBA00004141"/>
    </source>
</evidence>
<dbReference type="EC" id="2.3.1.225" evidence="7"/>
<reference evidence="10" key="2">
    <citation type="submission" date="2025-09" db="UniProtKB">
        <authorList>
            <consortium name="Ensembl"/>
        </authorList>
    </citation>
    <scope>IDENTIFICATION</scope>
</reference>
<evidence type="ECO:0000313" key="10">
    <source>
        <dbReference type="Ensembl" id="ENSPMAP00000009054.1"/>
    </source>
</evidence>
<organism evidence="10">
    <name type="scientific">Petromyzon marinus</name>
    <name type="common">Sea lamprey</name>
    <dbReference type="NCBI Taxonomy" id="7757"/>
    <lineage>
        <taxon>Eukaryota</taxon>
        <taxon>Metazoa</taxon>
        <taxon>Chordata</taxon>
        <taxon>Craniata</taxon>
        <taxon>Vertebrata</taxon>
        <taxon>Cyclostomata</taxon>
        <taxon>Hyperoartia</taxon>
        <taxon>Petromyzontiformes</taxon>
        <taxon>Petromyzontidae</taxon>
        <taxon>Petromyzon</taxon>
    </lineage>
</organism>
<keyword evidence="5 7" id="KW-0472">Membrane</keyword>
<feature type="domain" description="Palmitoyltransferase DHHC" evidence="9">
    <location>
        <begin position="98"/>
        <end position="239"/>
    </location>
</feature>
<keyword evidence="3 7" id="KW-0812">Transmembrane</keyword>
<dbReference type="GO" id="GO:0019706">
    <property type="term" value="F:protein-cysteine S-palmitoyltransferase activity"/>
    <property type="evidence" value="ECO:0007669"/>
    <property type="project" value="UniProtKB-EC"/>
</dbReference>
<keyword evidence="6 7" id="KW-0012">Acyltransferase</keyword>
<dbReference type="SUPFAM" id="SSF50044">
    <property type="entry name" value="SH3-domain"/>
    <property type="match status" value="1"/>
</dbReference>
<keyword evidence="2 7" id="KW-0808">Transferase</keyword>
<evidence type="ECO:0000256" key="6">
    <source>
        <dbReference type="ARBA" id="ARBA00023315"/>
    </source>
</evidence>
<evidence type="ECO:0000256" key="5">
    <source>
        <dbReference type="ARBA" id="ARBA00023136"/>
    </source>
</evidence>
<dbReference type="Pfam" id="PF01529">
    <property type="entry name" value="DHHC"/>
    <property type="match status" value="1"/>
</dbReference>
<evidence type="ECO:0000256" key="7">
    <source>
        <dbReference type="RuleBase" id="RU079119"/>
    </source>
</evidence>
<evidence type="ECO:0000259" key="9">
    <source>
        <dbReference type="Pfam" id="PF01529"/>
    </source>
</evidence>
<feature type="region of interest" description="Disordered" evidence="8">
    <location>
        <begin position="393"/>
        <end position="412"/>
    </location>
</feature>
<accession>S4RV14</accession>
<feature type="transmembrane region" description="Helical" evidence="7">
    <location>
        <begin position="199"/>
        <end position="223"/>
    </location>
</feature>
<dbReference type="Ensembl" id="ENSPMAT00000009093.1">
    <property type="protein sequence ID" value="ENSPMAP00000009054.1"/>
    <property type="gene ID" value="ENSPMAG00000008215.1"/>
</dbReference>
<proteinExistence type="inferred from homology"/>
<dbReference type="PROSITE" id="PS50216">
    <property type="entry name" value="DHHC"/>
    <property type="match status" value="1"/>
</dbReference>
<protein>
    <recommendedName>
        <fullName evidence="7">Palmitoyltransferase</fullName>
        <ecNumber evidence="7">2.3.1.225</ecNumber>
    </recommendedName>
</protein>